<feature type="domain" description="Transcriptional repressor PaaX-like central Cas2-like" evidence="1">
    <location>
        <begin position="99"/>
        <end position="173"/>
    </location>
</feature>
<reference evidence="2 3" key="1">
    <citation type="journal article" date="2016" name="Nat. Commun.">
        <title>Thousands of microbial genomes shed light on interconnected biogeochemical processes in an aquifer system.</title>
        <authorList>
            <person name="Anantharaman K."/>
            <person name="Brown C.T."/>
            <person name="Hug L.A."/>
            <person name="Sharon I."/>
            <person name="Castelle C.J."/>
            <person name="Probst A.J."/>
            <person name="Thomas B.C."/>
            <person name="Singh A."/>
            <person name="Wilkins M.J."/>
            <person name="Karaoz U."/>
            <person name="Brodie E.L."/>
            <person name="Williams K.H."/>
            <person name="Hubbard S.S."/>
            <person name="Banfield J.F."/>
        </authorList>
    </citation>
    <scope>NUCLEOTIDE SEQUENCE [LARGE SCALE GENOMIC DNA]</scope>
</reference>
<evidence type="ECO:0000259" key="1">
    <source>
        <dbReference type="Pfam" id="PF20803"/>
    </source>
</evidence>
<protein>
    <recommendedName>
        <fullName evidence="1">Transcriptional repressor PaaX-like central Cas2-like domain-containing protein</fullName>
    </recommendedName>
</protein>
<dbReference type="Gene3D" id="3.30.70.2650">
    <property type="match status" value="1"/>
</dbReference>
<dbReference type="AlphaFoldDB" id="A0A1G2LTW6"/>
<dbReference type="EMBL" id="MHRA01000035">
    <property type="protein sequence ID" value="OHA14954.1"/>
    <property type="molecule type" value="Genomic_DNA"/>
</dbReference>
<dbReference type="InterPro" id="IPR048846">
    <property type="entry name" value="PaaX-like_central"/>
</dbReference>
<dbReference type="Pfam" id="PF20803">
    <property type="entry name" value="PaaX_M"/>
    <property type="match status" value="1"/>
</dbReference>
<evidence type="ECO:0000313" key="2">
    <source>
        <dbReference type="EMBL" id="OHA14954.1"/>
    </source>
</evidence>
<accession>A0A1G2LTW6</accession>
<evidence type="ECO:0000313" key="3">
    <source>
        <dbReference type="Proteomes" id="UP000178116"/>
    </source>
</evidence>
<comment type="caution">
    <text evidence="2">The sequence shown here is derived from an EMBL/GenBank/DDBJ whole genome shotgun (WGS) entry which is preliminary data.</text>
</comment>
<sequence>MSRGLGKNQQKILLLLLGGIALGLSGSPRKSFQIIEAIGKEWEEIDRQILKRAIKNLYESKLVNEKQNTDGTITLLLTDKGKQKALTYDLENIKIKKSEKWDKKWRVVLFDIPEKRKRIREIFRFHLKKLEFYEFQKSVFVHPYDCRDEIEYLIEFYDIRKFVRFLIAESVDNELHLKQHFNLV</sequence>
<name>A0A1G2LTW6_9BACT</name>
<dbReference type="SUPFAM" id="SSF143430">
    <property type="entry name" value="TTP0101/SSO1404-like"/>
    <property type="match status" value="1"/>
</dbReference>
<organism evidence="2 3">
    <name type="scientific">Candidatus Tagabacteria bacterium RIFCSPLOWO2_01_FULL_42_9</name>
    <dbReference type="NCBI Taxonomy" id="1802296"/>
    <lineage>
        <taxon>Bacteria</taxon>
        <taxon>Candidatus Tagaibacteriota</taxon>
    </lineage>
</organism>
<gene>
    <name evidence="2" type="ORF">A3A10_01215</name>
</gene>
<proteinExistence type="predicted"/>
<dbReference type="Proteomes" id="UP000178116">
    <property type="component" value="Unassembled WGS sequence"/>
</dbReference>